<dbReference type="Gene3D" id="3.30.70.20">
    <property type="match status" value="1"/>
</dbReference>
<dbReference type="Gene3D" id="3.50.50.60">
    <property type="entry name" value="FAD/NAD(P)-binding domain"/>
    <property type="match status" value="1"/>
</dbReference>
<dbReference type="GO" id="GO:0046872">
    <property type="term" value="F:metal ion binding"/>
    <property type="evidence" value="ECO:0007669"/>
    <property type="project" value="UniProtKB-KW"/>
</dbReference>
<dbReference type="Gene3D" id="3.40.50.720">
    <property type="entry name" value="NAD(P)-binding Rossmann-like Domain"/>
    <property type="match status" value="1"/>
</dbReference>
<dbReference type="RefSeq" id="WP_092117050.1">
    <property type="nucleotide sequence ID" value="NZ_FMXO01000003.1"/>
</dbReference>
<keyword evidence="8" id="KW-0411">Iron-sulfur</keyword>
<dbReference type="InterPro" id="IPR036188">
    <property type="entry name" value="FAD/NAD-bd_sf"/>
</dbReference>
<dbReference type="InterPro" id="IPR017896">
    <property type="entry name" value="4Fe4S_Fe-S-bd"/>
</dbReference>
<evidence type="ECO:0000256" key="6">
    <source>
        <dbReference type="ARBA" id="ARBA00023002"/>
    </source>
</evidence>
<feature type="domain" description="4Fe-4S ferredoxin-type" evidence="9">
    <location>
        <begin position="96"/>
        <end position="126"/>
    </location>
</feature>
<keyword evidence="11" id="KW-1185">Reference proteome</keyword>
<dbReference type="EMBL" id="FMXO01000003">
    <property type="protein sequence ID" value="SDB12004.1"/>
    <property type="molecule type" value="Genomic_DNA"/>
</dbReference>
<evidence type="ECO:0000313" key="11">
    <source>
        <dbReference type="Proteomes" id="UP000198771"/>
    </source>
</evidence>
<dbReference type="PANTHER" id="PTHR43498:SF1">
    <property type="entry name" value="COB--COM HETERODISULFIDE REDUCTASE IRON-SULFUR SUBUNIT A"/>
    <property type="match status" value="1"/>
</dbReference>
<feature type="domain" description="4Fe-4S ferredoxin-type" evidence="9">
    <location>
        <begin position="143"/>
        <end position="174"/>
    </location>
</feature>
<evidence type="ECO:0000256" key="2">
    <source>
        <dbReference type="ARBA" id="ARBA00006561"/>
    </source>
</evidence>
<keyword evidence="4" id="KW-0479">Metal-binding</keyword>
<dbReference type="STRING" id="617002.SAMN05660653_00569"/>
<dbReference type="PROSITE" id="PS00198">
    <property type="entry name" value="4FE4S_FER_1"/>
    <property type="match status" value="1"/>
</dbReference>
<dbReference type="SUPFAM" id="SSF51905">
    <property type="entry name" value="FAD/NAD(P)-binding domain"/>
    <property type="match status" value="1"/>
</dbReference>
<evidence type="ECO:0000256" key="3">
    <source>
        <dbReference type="ARBA" id="ARBA00022485"/>
    </source>
</evidence>
<sequence>MEHSGILVVGGGFSGITAALEAAEVGHEVFIIEKNSYLGGRVSQLNQYFPKLCPPSCGLEINYQRIKNNPKVKFFTMAEVGSITGAPGNYTATIKIKPRFVNNNCVACNKCTEVCPVDTDAEFDYGLQKRKAIYRPHLSSFPMRYVVDPEICLGKSCSKCVEVCAYDAVDLDEKEKEVTLNVGAVIWATGWKPYDVKNLDILGGGKIKNVITNMQMERLASPSGPTNGQITRPSDGKAPQRIAFVQCAGSRDESHLSYCSYICCMASLKQVTYLRSQYPDADIVIYYIDLRTPGRYDKFLQKIREDGKVLMVKGKVAQVVEDGGSGDVLVTAEDIIGGLKKEERYDMVVLATGMQPSVAGQVLPLGLQQDDEGFCNTLEAGISAAGCAKMPLDVMRSAQTATGAALKAIQTVVGR</sequence>
<gene>
    <name evidence="10" type="ORF">SAMN05660653_00569</name>
</gene>
<keyword evidence="3" id="KW-0004">4Fe-4S</keyword>
<comment type="similarity">
    <text evidence="2">Belongs to the HdrA family.</text>
</comment>
<dbReference type="PANTHER" id="PTHR43498">
    <property type="entry name" value="FERREDOXIN:COB-COM HETERODISULFIDE REDUCTASE SUBUNIT A"/>
    <property type="match status" value="1"/>
</dbReference>
<dbReference type="GO" id="GO:0051539">
    <property type="term" value="F:4 iron, 4 sulfur cluster binding"/>
    <property type="evidence" value="ECO:0007669"/>
    <property type="project" value="UniProtKB-KW"/>
</dbReference>
<keyword evidence="5" id="KW-0285">Flavoprotein</keyword>
<evidence type="ECO:0000256" key="5">
    <source>
        <dbReference type="ARBA" id="ARBA00022827"/>
    </source>
</evidence>
<keyword evidence="7" id="KW-0408">Iron</keyword>
<evidence type="ECO:0000256" key="7">
    <source>
        <dbReference type="ARBA" id="ARBA00023004"/>
    </source>
</evidence>
<dbReference type="PROSITE" id="PS51379">
    <property type="entry name" value="4FE4S_FER_2"/>
    <property type="match status" value="2"/>
</dbReference>
<evidence type="ECO:0000256" key="4">
    <source>
        <dbReference type="ARBA" id="ARBA00022723"/>
    </source>
</evidence>
<evidence type="ECO:0000313" key="10">
    <source>
        <dbReference type="EMBL" id="SDB12004.1"/>
    </source>
</evidence>
<dbReference type="InterPro" id="IPR017900">
    <property type="entry name" value="4Fe4S_Fe_S_CS"/>
</dbReference>
<dbReference type="InterPro" id="IPR039650">
    <property type="entry name" value="HdrA-like"/>
</dbReference>
<comment type="cofactor">
    <cofactor evidence="1">
        <name>FAD</name>
        <dbReference type="ChEBI" id="CHEBI:57692"/>
    </cofactor>
</comment>
<dbReference type="AlphaFoldDB" id="A0A1G6AUE5"/>
<dbReference type="Proteomes" id="UP000198771">
    <property type="component" value="Unassembled WGS sequence"/>
</dbReference>
<dbReference type="PRINTS" id="PR00368">
    <property type="entry name" value="FADPNR"/>
</dbReference>
<proteinExistence type="inferred from homology"/>
<dbReference type="OrthoDB" id="9758544at2"/>
<accession>A0A1G6AUE5</accession>
<keyword evidence="5" id="KW-0274">FAD</keyword>
<dbReference type="Pfam" id="PF12831">
    <property type="entry name" value="FAD_oxidored"/>
    <property type="match status" value="1"/>
</dbReference>
<reference evidence="10 11" key="1">
    <citation type="submission" date="2016-10" db="EMBL/GenBank/DDBJ databases">
        <authorList>
            <person name="de Groot N.N."/>
        </authorList>
    </citation>
    <scope>NUCLEOTIDE SEQUENCE [LARGE SCALE GENOMIC DNA]</scope>
    <source>
        <strain evidence="10 11">ASO4-2</strain>
    </source>
</reference>
<name>A0A1G6AUE5_9BACT</name>
<keyword evidence="6" id="KW-0560">Oxidoreductase</keyword>
<evidence type="ECO:0000259" key="9">
    <source>
        <dbReference type="PROSITE" id="PS51379"/>
    </source>
</evidence>
<evidence type="ECO:0000256" key="1">
    <source>
        <dbReference type="ARBA" id="ARBA00001974"/>
    </source>
</evidence>
<protein>
    <submittedName>
        <fullName evidence="10">Putative adenylylsulfate reductase-associated electron transfer protein QmoA</fullName>
    </submittedName>
</protein>
<organism evidence="10 11">
    <name type="scientific">Desulfonatronum thiosulfatophilum</name>
    <dbReference type="NCBI Taxonomy" id="617002"/>
    <lineage>
        <taxon>Bacteria</taxon>
        <taxon>Pseudomonadati</taxon>
        <taxon>Thermodesulfobacteriota</taxon>
        <taxon>Desulfovibrionia</taxon>
        <taxon>Desulfovibrionales</taxon>
        <taxon>Desulfonatronaceae</taxon>
        <taxon>Desulfonatronum</taxon>
    </lineage>
</organism>
<evidence type="ECO:0000256" key="8">
    <source>
        <dbReference type="ARBA" id="ARBA00023014"/>
    </source>
</evidence>
<dbReference type="GO" id="GO:0016491">
    <property type="term" value="F:oxidoreductase activity"/>
    <property type="evidence" value="ECO:0007669"/>
    <property type="project" value="UniProtKB-KW"/>
</dbReference>